<proteinExistence type="predicted"/>
<dbReference type="InParanoid" id="A0A1X7UQ73"/>
<evidence type="ECO:0000313" key="1">
    <source>
        <dbReference type="EnsemblMetazoa" id="Aqu2.1.29811_001"/>
    </source>
</evidence>
<organism evidence="1">
    <name type="scientific">Amphimedon queenslandica</name>
    <name type="common">Sponge</name>
    <dbReference type="NCBI Taxonomy" id="400682"/>
    <lineage>
        <taxon>Eukaryota</taxon>
        <taxon>Metazoa</taxon>
        <taxon>Porifera</taxon>
        <taxon>Demospongiae</taxon>
        <taxon>Heteroscleromorpha</taxon>
        <taxon>Haplosclerida</taxon>
        <taxon>Niphatidae</taxon>
        <taxon>Amphimedon</taxon>
    </lineage>
</organism>
<reference evidence="1" key="1">
    <citation type="submission" date="2017-05" db="UniProtKB">
        <authorList>
            <consortium name="EnsemblMetazoa"/>
        </authorList>
    </citation>
    <scope>IDENTIFICATION</scope>
</reference>
<sequence length="86" mass="9676">MKDIHRTRRLNDQQVEVAAREAVSMVGPSYGQKTMKVLLSSEAIVVGEERVGKALSLVNPAQNYERRTTTARFLTEMVVPQNHHLS</sequence>
<name>A0A1X7UQ73_AMPQE</name>
<dbReference type="AlphaFoldDB" id="A0A1X7UQ73"/>
<protein>
    <submittedName>
        <fullName evidence="1">Uncharacterized protein</fullName>
    </submittedName>
</protein>
<dbReference type="EnsemblMetazoa" id="Aqu2.1.29811_001">
    <property type="protein sequence ID" value="Aqu2.1.29811_001"/>
    <property type="gene ID" value="Aqu2.1.29811"/>
</dbReference>
<accession>A0A1X7UQ73</accession>